<feature type="non-terminal residue" evidence="1">
    <location>
        <position position="1"/>
    </location>
</feature>
<organism evidence="1">
    <name type="scientific">marine sediment metagenome</name>
    <dbReference type="NCBI Taxonomy" id="412755"/>
    <lineage>
        <taxon>unclassified sequences</taxon>
        <taxon>metagenomes</taxon>
        <taxon>ecological metagenomes</taxon>
    </lineage>
</organism>
<accession>A0A0F8Z730</accession>
<proteinExistence type="predicted"/>
<reference evidence="1" key="1">
    <citation type="journal article" date="2015" name="Nature">
        <title>Complex archaea that bridge the gap between prokaryotes and eukaryotes.</title>
        <authorList>
            <person name="Spang A."/>
            <person name="Saw J.H."/>
            <person name="Jorgensen S.L."/>
            <person name="Zaremba-Niedzwiedzka K."/>
            <person name="Martijn J."/>
            <person name="Lind A.E."/>
            <person name="van Eijk R."/>
            <person name="Schleper C."/>
            <person name="Guy L."/>
            <person name="Ettema T.J."/>
        </authorList>
    </citation>
    <scope>NUCLEOTIDE SEQUENCE</scope>
</reference>
<evidence type="ECO:0000313" key="1">
    <source>
        <dbReference type="EMBL" id="KKK81805.1"/>
    </source>
</evidence>
<protein>
    <recommendedName>
        <fullName evidence="2">CARDB domain-containing protein</fullName>
    </recommendedName>
</protein>
<comment type="caution">
    <text evidence="1">The sequence shown here is derived from an EMBL/GenBank/DDBJ whole genome shotgun (WGS) entry which is preliminary data.</text>
</comment>
<name>A0A0F8Z730_9ZZZZ</name>
<gene>
    <name evidence="1" type="ORF">LCGC14_2809740</name>
</gene>
<sequence length="232" mass="25155">TLPPTGKDPPGLNAFLVSLYHHYNENNDASLVMQKEGIFCPPEVIEEAGVIGVAEQAETASIATSSGTGKHYGELNMLEADIEFSYPVGTTVADATGLTYYIGGIPYPGPNWVYPPEYWGTYPLYYPGTSVPIELTVTNLGPRAIAKHTLVAECFVLNTDGTNGPNILAPQTQYIEVALGETKVINASIELPIVPKGLNRFVISLYHHYNENNDASLVLQKEGIFCPPEVIE</sequence>
<dbReference type="AlphaFoldDB" id="A0A0F8Z730"/>
<evidence type="ECO:0008006" key="2">
    <source>
        <dbReference type="Google" id="ProtNLM"/>
    </source>
</evidence>
<dbReference type="EMBL" id="LAZR01052960">
    <property type="protein sequence ID" value="KKK81805.1"/>
    <property type="molecule type" value="Genomic_DNA"/>
</dbReference>